<dbReference type="SUPFAM" id="SSF52743">
    <property type="entry name" value="Subtilisin-like"/>
    <property type="match status" value="1"/>
</dbReference>
<dbReference type="OrthoDB" id="206201at2759"/>
<dbReference type="Gene3D" id="3.40.50.200">
    <property type="entry name" value="Peptidase S8/S53 domain"/>
    <property type="match status" value="1"/>
</dbReference>
<comment type="caution">
    <text evidence="11">The sequence shown here is derived from an EMBL/GenBank/DDBJ whole genome shotgun (WGS) entry which is preliminary data.</text>
</comment>
<dbReference type="PANTHER" id="PTHR43399:SF4">
    <property type="entry name" value="CELL WALL-ASSOCIATED PROTEASE"/>
    <property type="match status" value="1"/>
</dbReference>
<name>A0A7J6KYN1_PERCH</name>
<dbReference type="PRINTS" id="PR00723">
    <property type="entry name" value="SUBTILISIN"/>
</dbReference>
<evidence type="ECO:0000256" key="8">
    <source>
        <dbReference type="PROSITE-ProRule" id="PRU01240"/>
    </source>
</evidence>
<dbReference type="InterPro" id="IPR015500">
    <property type="entry name" value="Peptidase_S8_subtilisin-rel"/>
</dbReference>
<dbReference type="PANTHER" id="PTHR43399">
    <property type="entry name" value="SUBTILISIN-RELATED"/>
    <property type="match status" value="1"/>
</dbReference>
<evidence type="ECO:0000256" key="6">
    <source>
        <dbReference type="ARBA" id="ARBA00023529"/>
    </source>
</evidence>
<dbReference type="InterPro" id="IPR036852">
    <property type="entry name" value="Peptidase_S8/S53_dom_sf"/>
</dbReference>
<evidence type="ECO:0000256" key="4">
    <source>
        <dbReference type="ARBA" id="ARBA00022825"/>
    </source>
</evidence>
<keyword evidence="12" id="KW-1185">Reference proteome</keyword>
<comment type="similarity">
    <text evidence="1 8">Belongs to the peptidase S8 family.</text>
</comment>
<sequence>MIKLIILMMIQSVVAVAQQNEDCLDAFDGDGFEWEEEASCQRARRGRSLQTTKYIAATPSAVTMQMAYDSPNNTGSTDYDIVLTNTGPGVEIIDFEDIGQDLKVIDFTEGYQISPLVNRSIRVAGTPAFTRNFPRDQKAKTSTRRIILDLAGHNISSVIESRNMSAMIEKTIVLDKLSLGILQVPSTSDIAHVIDHLAAVGVIAEADLPLILTGESIAWTELTKAVSKRSFVGYDYSNIKSINESSMLDRLGAGNSWRVDDSSLVTVAVIDSGIDFTHPALEKSIFINHPETDGIVATDDDSNGFVDDIRGWNFVHDNANVMDNIGHGTHCASLIAGVSDGLAAGLAGPPYARVLPLKIFETGHTNNGRLSDALSALDYAIDKGVSISSVTWVLDSYSEVFRLAVDRAEKSGHLLVASAGNSGVSLDETAGSYPCGFAANNVICTAAGGADGDLVMNSNFGPARRPFPLTFDEVVAAIITTADASEGTAYGHVNAEEALQAITGLKTPRRPISVVAGDEEKTVNRIKLRPAQSKTITLRVFYLPTLIGYREYDIRGTIGGGLVKLFIEVRRSGPKDAGVCEPVNEGVADLGALAYGQLGSLTYKIHNTAAGELLIDPVKLVGWSPIITVMEPTAALTLNEGESANITLNFLAHTIGNVKIEVPSVVDGCEPLTIVATVRPSPLNITSVDLDRVSLPAGSNSADVEVSIWNPSNDTSYRAVLRPRGQYYIMEPIRIGDITSPLTSLGGGWAKDIGARGTTLECTAQQRETTYVHLNSTILFDGHEVDHVGILCNGAIRVSPFHSPGGSMSAYSVPSERAGCFTGCQVAYLSTDESFVVEWRNLGVVGSQANLTTQLHLHYDGRVILFYDGRQSLHMGDSVAVGFGYVNSASIINQTSAMALVWSPRVSSSSVVVSPLTTLTVEATLNAPPFGSGNWFLDGSCGDMSGSHHHEQAQKGWSEGIELTVSGSSSTTAPPITMSATESLYVKLLDSYGALSSYGGPTGVDVLALQYGGIVNTAETGLLVTVSMKVGEEVFEKYNVILHDGRATATFEVPAGRAPVSVMAEATREVDIPFGVVNCGGNDVVGVNGLRYLLWNPSDNRLVCALLTNSGWSAIGTDDGLNDDVWTSVLIADGDGKIAVPSRRMPRRSGMVIVGQETNTLGTGNCEGFCVFGGLFAMSQWKYMKEAGEKIIRALPLNTTTTEDPRDKKPTPEFPTRSFVSAGHRYGYTHPFRDYPNVLSFKPTAAMRTDVDVELGSIIDFHVKVVKSS</sequence>
<feature type="domain" description="Peptidase S8/S53" evidence="10">
    <location>
        <begin position="265"/>
        <end position="463"/>
    </location>
</feature>
<feature type="chain" id="PRO_5029909029" description="subtilisin" evidence="9">
    <location>
        <begin position="16"/>
        <end position="1269"/>
    </location>
</feature>
<dbReference type="GO" id="GO:0004252">
    <property type="term" value="F:serine-type endopeptidase activity"/>
    <property type="evidence" value="ECO:0007669"/>
    <property type="project" value="UniProtKB-EC"/>
</dbReference>
<protein>
    <recommendedName>
        <fullName evidence="7">subtilisin</fullName>
        <ecNumber evidence="7">3.4.21.62</ecNumber>
    </recommendedName>
</protein>
<evidence type="ECO:0000256" key="5">
    <source>
        <dbReference type="ARBA" id="ARBA00023145"/>
    </source>
</evidence>
<gene>
    <name evidence="11" type="ORF">FOL47_000256</name>
</gene>
<keyword evidence="3" id="KW-0378">Hydrolase</keyword>
<comment type="catalytic activity">
    <reaction evidence="6">
        <text>Hydrolysis of proteins with broad specificity for peptide bonds, and a preference for a large uncharged residue in P1. Hydrolyzes peptide amides.</text>
        <dbReference type="EC" id="3.4.21.62"/>
    </reaction>
</comment>
<evidence type="ECO:0000256" key="9">
    <source>
        <dbReference type="SAM" id="SignalP"/>
    </source>
</evidence>
<reference evidence="11 12" key="1">
    <citation type="submission" date="2020-04" db="EMBL/GenBank/DDBJ databases">
        <title>Perkinsus chesapeaki whole genome sequence.</title>
        <authorList>
            <person name="Bogema D.R."/>
        </authorList>
    </citation>
    <scope>NUCLEOTIDE SEQUENCE [LARGE SCALE GENOMIC DNA]</scope>
    <source>
        <strain evidence="11">ATCC PRA-425</strain>
    </source>
</reference>
<dbReference type="PROSITE" id="PS00136">
    <property type="entry name" value="SUBTILASE_ASP"/>
    <property type="match status" value="1"/>
</dbReference>
<keyword evidence="9" id="KW-0732">Signal</keyword>
<proteinExistence type="inferred from homology"/>
<dbReference type="InterPro" id="IPR000209">
    <property type="entry name" value="Peptidase_S8/S53_dom"/>
</dbReference>
<keyword evidence="2" id="KW-0645">Protease</keyword>
<dbReference type="Pfam" id="PF00082">
    <property type="entry name" value="Peptidase_S8"/>
    <property type="match status" value="1"/>
</dbReference>
<evidence type="ECO:0000313" key="12">
    <source>
        <dbReference type="Proteomes" id="UP000591131"/>
    </source>
</evidence>
<dbReference type="EC" id="3.4.21.62" evidence="7"/>
<evidence type="ECO:0000259" key="10">
    <source>
        <dbReference type="Pfam" id="PF00082"/>
    </source>
</evidence>
<evidence type="ECO:0000256" key="7">
    <source>
        <dbReference type="ARBA" id="ARBA00023619"/>
    </source>
</evidence>
<feature type="signal peptide" evidence="9">
    <location>
        <begin position="1"/>
        <end position="15"/>
    </location>
</feature>
<accession>A0A7J6KYN1</accession>
<dbReference type="Proteomes" id="UP000591131">
    <property type="component" value="Unassembled WGS sequence"/>
</dbReference>
<dbReference type="InterPro" id="IPR051048">
    <property type="entry name" value="Peptidase_S8/S53_subtilisin"/>
</dbReference>
<dbReference type="EMBL" id="JAAPAO010001025">
    <property type="protein sequence ID" value="KAF4651671.1"/>
    <property type="molecule type" value="Genomic_DNA"/>
</dbReference>
<evidence type="ECO:0000313" key="11">
    <source>
        <dbReference type="EMBL" id="KAF4651671.1"/>
    </source>
</evidence>
<dbReference type="PROSITE" id="PS51892">
    <property type="entry name" value="SUBTILASE"/>
    <property type="match status" value="1"/>
</dbReference>
<comment type="caution">
    <text evidence="8">Lacks conserved residue(s) required for the propagation of feature annotation.</text>
</comment>
<dbReference type="GO" id="GO:0006508">
    <property type="term" value="P:proteolysis"/>
    <property type="evidence" value="ECO:0007669"/>
    <property type="project" value="UniProtKB-KW"/>
</dbReference>
<dbReference type="InterPro" id="IPR023827">
    <property type="entry name" value="Peptidase_S8_Asp-AS"/>
</dbReference>
<organism evidence="11 12">
    <name type="scientific">Perkinsus chesapeaki</name>
    <name type="common">Clam parasite</name>
    <name type="synonym">Perkinsus andrewsi</name>
    <dbReference type="NCBI Taxonomy" id="330153"/>
    <lineage>
        <taxon>Eukaryota</taxon>
        <taxon>Sar</taxon>
        <taxon>Alveolata</taxon>
        <taxon>Perkinsozoa</taxon>
        <taxon>Perkinsea</taxon>
        <taxon>Perkinsida</taxon>
        <taxon>Perkinsidae</taxon>
        <taxon>Perkinsus</taxon>
    </lineage>
</organism>
<keyword evidence="5" id="KW-0865">Zymogen</keyword>
<dbReference type="InterPro" id="IPR022398">
    <property type="entry name" value="Peptidase_S8_His-AS"/>
</dbReference>
<evidence type="ECO:0000256" key="2">
    <source>
        <dbReference type="ARBA" id="ARBA00022670"/>
    </source>
</evidence>
<dbReference type="AlphaFoldDB" id="A0A7J6KYN1"/>
<evidence type="ECO:0000256" key="3">
    <source>
        <dbReference type="ARBA" id="ARBA00022801"/>
    </source>
</evidence>
<dbReference type="PROSITE" id="PS00137">
    <property type="entry name" value="SUBTILASE_HIS"/>
    <property type="match status" value="1"/>
</dbReference>
<keyword evidence="4" id="KW-0720">Serine protease</keyword>
<evidence type="ECO:0000256" key="1">
    <source>
        <dbReference type="ARBA" id="ARBA00011073"/>
    </source>
</evidence>